<dbReference type="AlphaFoldDB" id="A0A564YDV1"/>
<gene>
    <name evidence="1" type="ORF">WMSIL1_LOCUS5158</name>
</gene>
<keyword evidence="2" id="KW-1185">Reference proteome</keyword>
<accession>A0A564YDV1</accession>
<protein>
    <submittedName>
        <fullName evidence="1">Uncharacterized protein</fullName>
    </submittedName>
</protein>
<evidence type="ECO:0000313" key="2">
    <source>
        <dbReference type="Proteomes" id="UP000321570"/>
    </source>
</evidence>
<sequence>MPYAYRVSNFLEFFEFSAISKDHLRRVLFLISLGEFRYRNVCYRIFRMIEESDKVTLEGLENA</sequence>
<dbReference type="EMBL" id="CABIJS010000155">
    <property type="protein sequence ID" value="VUZ45129.1"/>
    <property type="molecule type" value="Genomic_DNA"/>
</dbReference>
<dbReference type="Proteomes" id="UP000321570">
    <property type="component" value="Unassembled WGS sequence"/>
</dbReference>
<name>A0A564YDV1_HYMDI</name>
<evidence type="ECO:0000313" key="1">
    <source>
        <dbReference type="EMBL" id="VUZ45129.1"/>
    </source>
</evidence>
<reference evidence="1 2" key="1">
    <citation type="submission" date="2019-07" db="EMBL/GenBank/DDBJ databases">
        <authorList>
            <person name="Jastrzebski P J."/>
            <person name="Paukszto L."/>
            <person name="Jastrzebski P J."/>
        </authorList>
    </citation>
    <scope>NUCLEOTIDE SEQUENCE [LARGE SCALE GENOMIC DNA]</scope>
    <source>
        <strain evidence="1 2">WMS-il1</strain>
    </source>
</reference>
<proteinExistence type="predicted"/>
<organism evidence="1 2">
    <name type="scientific">Hymenolepis diminuta</name>
    <name type="common">Rat tapeworm</name>
    <dbReference type="NCBI Taxonomy" id="6216"/>
    <lineage>
        <taxon>Eukaryota</taxon>
        <taxon>Metazoa</taxon>
        <taxon>Spiralia</taxon>
        <taxon>Lophotrochozoa</taxon>
        <taxon>Platyhelminthes</taxon>
        <taxon>Cestoda</taxon>
        <taxon>Eucestoda</taxon>
        <taxon>Cyclophyllidea</taxon>
        <taxon>Hymenolepididae</taxon>
        <taxon>Hymenolepis</taxon>
    </lineage>
</organism>